<organism evidence="1 2">
    <name type="scientific">[Candida] jaroonii</name>
    <dbReference type="NCBI Taxonomy" id="467808"/>
    <lineage>
        <taxon>Eukaryota</taxon>
        <taxon>Fungi</taxon>
        <taxon>Dikarya</taxon>
        <taxon>Ascomycota</taxon>
        <taxon>Saccharomycotina</taxon>
        <taxon>Pichiomycetes</taxon>
        <taxon>Debaryomycetaceae</taxon>
        <taxon>Yamadazyma</taxon>
    </lineage>
</organism>
<evidence type="ECO:0000313" key="1">
    <source>
        <dbReference type="EMBL" id="CAH6723880.1"/>
    </source>
</evidence>
<proteinExistence type="predicted"/>
<protein>
    <submittedName>
        <fullName evidence="1">Transcription factor Rbf1p</fullName>
    </submittedName>
</protein>
<accession>A0ACA9YGJ5</accession>
<reference evidence="1" key="1">
    <citation type="submission" date="2022-06" db="EMBL/GenBank/DDBJ databases">
        <authorList>
            <person name="Legras J.-L."/>
            <person name="Devillers H."/>
            <person name="Grondin C."/>
        </authorList>
    </citation>
    <scope>NUCLEOTIDE SEQUENCE</scope>
    <source>
        <strain evidence="1">CLIB 1444</strain>
    </source>
</reference>
<comment type="caution">
    <text evidence="1">The sequence shown here is derived from an EMBL/GenBank/DDBJ whole genome shotgun (WGS) entry which is preliminary data.</text>
</comment>
<dbReference type="Proteomes" id="UP001152531">
    <property type="component" value="Unassembled WGS sequence"/>
</dbReference>
<evidence type="ECO:0000313" key="2">
    <source>
        <dbReference type="Proteomes" id="UP001152531"/>
    </source>
</evidence>
<keyword evidence="2" id="KW-1185">Reference proteome</keyword>
<dbReference type="EMBL" id="CALSDN010000022">
    <property type="protein sequence ID" value="CAH6723880.1"/>
    <property type="molecule type" value="Genomic_DNA"/>
</dbReference>
<sequence length="453" mass="51819">MTERNFSYDENYKNLPYIQQDRRIVQQPYNYIPHVQVPLPNVHMLNNINGNQPTQSTQPSSQSPQPYQIHPGYQSMYPQYPVQPMPMQGVQGQGTQMQQGMQQGIQQGIQQGVQQGIQPQMQQGIQPQMQQGMQTQMQSQIQPQPQPQGIQSIPNQSPGLQYQYQRQLQPQPTIKSTSAPTDTDDEVLRSRFYENEIIKTFPSKAELVKYIKTTLNDEEQCRIVINSSKPKAIYFQCERSGSFRTTVKDSSKRQRVAYTKRNKCGYRLVANLYPPDKEKRRVPKNDMDDKLEFNEGEMWILRMIHPNHNHTPDPPTAKKKGRPKSARILVEKPLPKPSNYNPLPYSQGTSRQVAEQQSQERQRQLQQQLISRAVNLNLPQTINSLNLNQYPLHQELQDSDVLAAINSSINPNLNQGLNQGLTPGLNANLNNNINMSSNVDPSIDPSVGQDEIR</sequence>
<name>A0ACA9YGJ5_9ASCO</name>
<gene>
    <name evidence="1" type="ORF">CLIB1444_22S00320</name>
</gene>